<dbReference type="SMART" id="SM00184">
    <property type="entry name" value="RING"/>
    <property type="match status" value="1"/>
</dbReference>
<keyword evidence="5" id="KW-0325">Glycoprotein</keyword>
<keyword evidence="4" id="KW-0862">Zinc</keyword>
<dbReference type="InterPro" id="IPR013083">
    <property type="entry name" value="Znf_RING/FYVE/PHD"/>
</dbReference>
<dbReference type="Pfam" id="PF00685">
    <property type="entry name" value="Sulfotransfer_1"/>
    <property type="match status" value="2"/>
</dbReference>
<evidence type="ECO:0000256" key="7">
    <source>
        <dbReference type="RuleBase" id="RU361155"/>
    </source>
</evidence>
<dbReference type="InterPro" id="IPR001841">
    <property type="entry name" value="Znf_RING"/>
</dbReference>
<dbReference type="Pfam" id="PF13445">
    <property type="entry name" value="zf-RING_UBOX"/>
    <property type="match status" value="1"/>
</dbReference>
<keyword evidence="3 6" id="KW-0863">Zinc-finger</keyword>
<evidence type="ECO:0000256" key="1">
    <source>
        <dbReference type="ARBA" id="ARBA00022679"/>
    </source>
</evidence>
<evidence type="ECO:0000256" key="4">
    <source>
        <dbReference type="ARBA" id="ARBA00022833"/>
    </source>
</evidence>
<dbReference type="Proteomes" id="UP001158576">
    <property type="component" value="Chromosome XSR"/>
</dbReference>
<name>A0ABN7SH07_OIKDI</name>
<dbReference type="Gene3D" id="3.30.40.10">
    <property type="entry name" value="Zinc/RING finger domain, C3HC4 (zinc finger)"/>
    <property type="match status" value="1"/>
</dbReference>
<dbReference type="Gene3D" id="3.40.50.300">
    <property type="entry name" value="P-loop containing nucleotide triphosphate hydrolases"/>
    <property type="match status" value="2"/>
</dbReference>
<accession>A0ABN7SH07</accession>
<protein>
    <recommendedName>
        <fullName evidence="7">Sulfotransferase</fullName>
        <ecNumber evidence="7">2.8.2.-</ecNumber>
    </recommendedName>
</protein>
<organism evidence="9 10">
    <name type="scientific">Oikopleura dioica</name>
    <name type="common">Tunicate</name>
    <dbReference type="NCBI Taxonomy" id="34765"/>
    <lineage>
        <taxon>Eukaryota</taxon>
        <taxon>Metazoa</taxon>
        <taxon>Chordata</taxon>
        <taxon>Tunicata</taxon>
        <taxon>Appendicularia</taxon>
        <taxon>Copelata</taxon>
        <taxon>Oikopleuridae</taxon>
        <taxon>Oikopleura</taxon>
    </lineage>
</organism>
<dbReference type="PANTHER" id="PTHR10605:SF72">
    <property type="entry name" value="HEPARAN SULFATE 3-O SULFOTRANSFERASE-B, ISOFORM A"/>
    <property type="match status" value="1"/>
</dbReference>
<dbReference type="SUPFAM" id="SSF57850">
    <property type="entry name" value="RING/U-box"/>
    <property type="match status" value="1"/>
</dbReference>
<proteinExistence type="inferred from homology"/>
<evidence type="ECO:0000313" key="9">
    <source>
        <dbReference type="EMBL" id="CAG5095959.1"/>
    </source>
</evidence>
<evidence type="ECO:0000256" key="2">
    <source>
        <dbReference type="ARBA" id="ARBA00022723"/>
    </source>
</evidence>
<dbReference type="InterPro" id="IPR027370">
    <property type="entry name" value="Znf-RING_euk"/>
</dbReference>
<gene>
    <name evidence="9" type="ORF">OKIOD_LOCUS5973</name>
</gene>
<evidence type="ECO:0000259" key="8">
    <source>
        <dbReference type="PROSITE" id="PS50089"/>
    </source>
</evidence>
<reference evidence="9 10" key="1">
    <citation type="submission" date="2021-04" db="EMBL/GenBank/DDBJ databases">
        <authorList>
            <person name="Bliznina A."/>
        </authorList>
    </citation>
    <scope>NUCLEOTIDE SEQUENCE [LARGE SCALE GENOMIC DNA]</scope>
</reference>
<dbReference type="InterPro" id="IPR037359">
    <property type="entry name" value="NST/OST"/>
</dbReference>
<keyword evidence="1 7" id="KW-0808">Transferase</keyword>
<dbReference type="PROSITE" id="PS50089">
    <property type="entry name" value="ZF_RING_2"/>
    <property type="match status" value="1"/>
</dbReference>
<keyword evidence="2" id="KW-0479">Metal-binding</keyword>
<keyword evidence="10" id="KW-1185">Reference proteome</keyword>
<evidence type="ECO:0000256" key="5">
    <source>
        <dbReference type="ARBA" id="ARBA00023180"/>
    </source>
</evidence>
<dbReference type="InterPro" id="IPR000863">
    <property type="entry name" value="Sulfotransferase_dom"/>
</dbReference>
<dbReference type="EC" id="2.8.2.-" evidence="7"/>
<dbReference type="SUPFAM" id="SSF52540">
    <property type="entry name" value="P-loop containing nucleoside triphosphate hydrolases"/>
    <property type="match status" value="1"/>
</dbReference>
<dbReference type="EMBL" id="OU015569">
    <property type="protein sequence ID" value="CAG5095959.1"/>
    <property type="molecule type" value="Genomic_DNA"/>
</dbReference>
<evidence type="ECO:0000313" key="10">
    <source>
        <dbReference type="Proteomes" id="UP001158576"/>
    </source>
</evidence>
<evidence type="ECO:0000256" key="6">
    <source>
        <dbReference type="PROSITE-ProRule" id="PRU00175"/>
    </source>
</evidence>
<sequence length="326" mass="37464">MQVAGVKRIVFLTFLVGLGFLIIKATKNNEDFLETNLDENSKQRRLPQAICIGAKKCGTGALKDFLSHHPLIATPAAYEMHFFDNIEEYSKGIEFYRSMMPRTQPSQITFEKTPKYMVMPEVPQRVFDMDPNIKSCTQVEATVLTNGLYSIHLDNWLRAGFQKPQILIINGEELIKNPSKAVIEAQEFLNIPVILTSKNFVLDEEKQFFCYRARENEKPSFVDYEIAKLKDELQTTIDKMKRTGFKTSAKKHVVISCPVCLDEYTDERFRVALILCGHEFCDSCVKKLPKTARTRSSGVEATYQECPMCSRKFYQEHVLKLYQHSA</sequence>
<dbReference type="PROSITE" id="PS00518">
    <property type="entry name" value="ZF_RING_1"/>
    <property type="match status" value="1"/>
</dbReference>
<dbReference type="InterPro" id="IPR017907">
    <property type="entry name" value="Znf_RING_CS"/>
</dbReference>
<feature type="domain" description="RING-type" evidence="8">
    <location>
        <begin position="257"/>
        <end position="310"/>
    </location>
</feature>
<dbReference type="InterPro" id="IPR027417">
    <property type="entry name" value="P-loop_NTPase"/>
</dbReference>
<comment type="similarity">
    <text evidence="7">Belongs to the sulfotransferase 1 family.</text>
</comment>
<dbReference type="PANTHER" id="PTHR10605">
    <property type="entry name" value="HEPARAN SULFATE SULFOTRANSFERASE"/>
    <property type="match status" value="1"/>
</dbReference>
<evidence type="ECO:0000256" key="3">
    <source>
        <dbReference type="ARBA" id="ARBA00022771"/>
    </source>
</evidence>